<proteinExistence type="predicted"/>
<sequence>MNAIDPSMQGDLPVPAAVYLLRRRDGLRFKIGWALDPLVRVQRLPEFSVDALDLVSSHAVWLPTALRAQQFERALHRGLAFYSVSPGHVLDGHTEWFLPAAHLTAIRLIRQMPVGADDRMPPAIVPFLSEPEERLLDRSGHGSSAAAFVAQDTLWLMEDLLLRVAACCRVAVESVGDQHDIRLQGFRGDTNGALETLRWSVLDIERYRWRTREHAGAFVHLIDYQGDDLLLKLTPMRHVRAWADGTLVWQLLALLERLRAMGAAPLAGRLVARDTSTVNQAFIARRGTRRCKR</sequence>
<dbReference type="EMBL" id="JAPPUY010000007">
    <property type="protein sequence ID" value="MCY4747429.1"/>
    <property type="molecule type" value="Genomic_DNA"/>
</dbReference>
<gene>
    <name evidence="1" type="ORF">NYO99_20835</name>
</gene>
<reference evidence="1" key="1">
    <citation type="submission" date="2022-08" db="EMBL/GenBank/DDBJ databases">
        <title>Genome sequencing of Pelomonas sp. UHG3.</title>
        <authorList>
            <person name="So Y."/>
        </authorList>
    </citation>
    <scope>NUCLEOTIDE SEQUENCE</scope>
    <source>
        <strain evidence="1">UHG3</strain>
    </source>
</reference>
<evidence type="ECO:0000313" key="1">
    <source>
        <dbReference type="EMBL" id="MCY4747429.1"/>
    </source>
</evidence>
<comment type="caution">
    <text evidence="1">The sequence shown here is derived from an EMBL/GenBank/DDBJ whole genome shotgun (WGS) entry which is preliminary data.</text>
</comment>
<name>A0ACC6CGK4_9BURK</name>
<dbReference type="Proteomes" id="UP001076464">
    <property type="component" value="Unassembled WGS sequence"/>
</dbReference>
<protein>
    <submittedName>
        <fullName evidence="1">GIY-YIG nuclease family protein</fullName>
    </submittedName>
</protein>
<organism evidence="1 2">
    <name type="scientific">Roseateles hydrophilus</name>
    <dbReference type="NCBI Taxonomy" id="2975054"/>
    <lineage>
        <taxon>Bacteria</taxon>
        <taxon>Pseudomonadati</taxon>
        <taxon>Pseudomonadota</taxon>
        <taxon>Betaproteobacteria</taxon>
        <taxon>Burkholderiales</taxon>
        <taxon>Sphaerotilaceae</taxon>
        <taxon>Roseateles</taxon>
    </lineage>
</organism>
<accession>A0ACC6CGK4</accession>
<keyword evidence="2" id="KW-1185">Reference proteome</keyword>
<evidence type="ECO:0000313" key="2">
    <source>
        <dbReference type="Proteomes" id="UP001076464"/>
    </source>
</evidence>